<dbReference type="CDD" id="cd02966">
    <property type="entry name" value="TlpA_like_family"/>
    <property type="match status" value="1"/>
</dbReference>
<dbReference type="InterPro" id="IPR050553">
    <property type="entry name" value="Thioredoxin_ResA/DsbE_sf"/>
</dbReference>
<dbReference type="SUPFAM" id="SSF52833">
    <property type="entry name" value="Thioredoxin-like"/>
    <property type="match status" value="1"/>
</dbReference>
<feature type="domain" description="Thioredoxin" evidence="2">
    <location>
        <begin position="295"/>
        <end position="430"/>
    </location>
</feature>
<proteinExistence type="predicted"/>
<feature type="chain" id="PRO_5005288412" evidence="1">
    <location>
        <begin position="19"/>
        <end position="430"/>
    </location>
</feature>
<dbReference type="PATRIC" id="fig|558151.6.peg.26"/>
<dbReference type="EMBL" id="LFND01000001">
    <property type="protein sequence ID" value="KMQ66013.1"/>
    <property type="molecule type" value="Genomic_DNA"/>
</dbReference>
<dbReference type="Pfam" id="PF00578">
    <property type="entry name" value="AhpC-TSA"/>
    <property type="match status" value="1"/>
</dbReference>
<dbReference type="PANTHER" id="PTHR42852:SF13">
    <property type="entry name" value="PROTEIN DIPZ"/>
    <property type="match status" value="1"/>
</dbReference>
<evidence type="ECO:0000313" key="4">
    <source>
        <dbReference type="Proteomes" id="UP000036261"/>
    </source>
</evidence>
<dbReference type="RefSeq" id="WP_048504612.1">
    <property type="nucleotide sequence ID" value="NZ_LFND01000001.1"/>
</dbReference>
<dbReference type="InterPro" id="IPR036249">
    <property type="entry name" value="Thioredoxin-like_sf"/>
</dbReference>
<dbReference type="PROSITE" id="PS51352">
    <property type="entry name" value="THIOREDOXIN_2"/>
    <property type="match status" value="1"/>
</dbReference>
<keyword evidence="1" id="KW-0732">Signal</keyword>
<dbReference type="PANTHER" id="PTHR42852">
    <property type="entry name" value="THIOL:DISULFIDE INTERCHANGE PROTEIN DSBE"/>
    <property type="match status" value="1"/>
</dbReference>
<dbReference type="InterPro" id="IPR000866">
    <property type="entry name" value="AhpC/TSA"/>
</dbReference>
<dbReference type="AlphaFoldDB" id="A0A0J7IHW7"/>
<comment type="caution">
    <text evidence="3">The sequence shown here is derived from an EMBL/GenBank/DDBJ whole genome shotgun (WGS) entry which is preliminary data.</text>
</comment>
<feature type="signal peptide" evidence="1">
    <location>
        <begin position="1"/>
        <end position="18"/>
    </location>
</feature>
<dbReference type="InterPro" id="IPR013766">
    <property type="entry name" value="Thioredoxin_domain"/>
</dbReference>
<dbReference type="Proteomes" id="UP000036261">
    <property type="component" value="Unassembled WGS sequence"/>
</dbReference>
<evidence type="ECO:0000256" key="1">
    <source>
        <dbReference type="SAM" id="SignalP"/>
    </source>
</evidence>
<keyword evidence="4" id="KW-1185">Reference proteome</keyword>
<dbReference type="OrthoDB" id="6399635at2"/>
<evidence type="ECO:0000259" key="2">
    <source>
        <dbReference type="PROSITE" id="PS51352"/>
    </source>
</evidence>
<accession>A0A0J7IHW7</accession>
<name>A0A0J7IHW7_9FLAO</name>
<organism evidence="3 4">
    <name type="scientific">Chryseobacterium angstadtii</name>
    <dbReference type="NCBI Taxonomy" id="558151"/>
    <lineage>
        <taxon>Bacteria</taxon>
        <taxon>Pseudomonadati</taxon>
        <taxon>Bacteroidota</taxon>
        <taxon>Flavobacteriia</taxon>
        <taxon>Flavobacteriales</taxon>
        <taxon>Weeksellaceae</taxon>
        <taxon>Chryseobacterium group</taxon>
        <taxon>Chryseobacterium</taxon>
    </lineage>
</organism>
<dbReference type="STRING" id="558151.ACM46_00115"/>
<dbReference type="Gene3D" id="3.40.30.10">
    <property type="entry name" value="Glutaredoxin"/>
    <property type="match status" value="1"/>
</dbReference>
<evidence type="ECO:0000313" key="3">
    <source>
        <dbReference type="EMBL" id="KMQ66013.1"/>
    </source>
</evidence>
<gene>
    <name evidence="3" type="ORF">ACM46_00115</name>
</gene>
<reference evidence="3 4" key="1">
    <citation type="journal article" date="2013" name="Int. J. Syst. Evol. Microbiol.">
        <title>Chryseobacterium angstadtii sp. nov., isolated from a newt tank.</title>
        <authorList>
            <person name="Kirk K.E."/>
            <person name="Hoffman J.A."/>
            <person name="Smith K.A."/>
            <person name="Strahan B.L."/>
            <person name="Failor K.C."/>
            <person name="Krebs J.E."/>
            <person name="Gale A.N."/>
            <person name="Do T.D."/>
            <person name="Sontag T.C."/>
            <person name="Batties A.M."/>
            <person name="Mistiszyn K."/>
            <person name="Newman J.D."/>
        </authorList>
    </citation>
    <scope>NUCLEOTIDE SEQUENCE [LARGE SCALE GENOMIC DNA]</scope>
    <source>
        <strain evidence="3 4">KM</strain>
    </source>
</reference>
<sequence length="430" mass="48279">MKKIYILSAVLAAFSLQAQFTVTVQATAEFKDQDAILYTLNGSKDIIVTKEQGKNGTWTFKYPNHYMGMMKVYFPASNNSVSFVSENKNVSIKMDVQNNKIKDVAYLDEVNDIMSKQQEGSQKKELILPALAQIKEYYKDNTDFGKALKAEINRLSGTNTGVDAAQHPFISFYNTNYSKFLSNSSDPNKKVTQDDIINFLDKSNDMLESSSLLRPVLVSYLNSGGNTNVGGAVDTLLDRLKVETPRGQTVLSELIDIFDAYDMEEFKTKYLTLAKNLKCTINDRLATTLKSNANVEMGATFPNVKFQSVSNTSAKSLYDVKADKKVVVFWSSTCSHCETELPQLLAKYNDLKAKNIQIVGLSLDTDKTSYTQKIAAFPWVNDSELRGWNSSYVDTYNVHATPTYFILDANNKIINKPDHVGDVLEYFKLK</sequence>
<protein>
    <submittedName>
        <fullName evidence="3">Thioredoxin</fullName>
    </submittedName>
</protein>